<name>A0ABD2M0D6_9BILA</name>
<dbReference type="Gene3D" id="3.30.420.10">
    <property type="entry name" value="Ribonuclease H-like superfamily/Ribonuclease H"/>
    <property type="match status" value="1"/>
</dbReference>
<accession>A0ABD2M0D6</accession>
<protein>
    <submittedName>
        <fullName evidence="1">Uncharacterized protein</fullName>
    </submittedName>
</protein>
<dbReference type="Proteomes" id="UP001620626">
    <property type="component" value="Unassembled WGS sequence"/>
</dbReference>
<comment type="caution">
    <text evidence="1">The sequence shown here is derived from an EMBL/GenBank/DDBJ whole genome shotgun (WGS) entry which is preliminary data.</text>
</comment>
<evidence type="ECO:0000313" key="1">
    <source>
        <dbReference type="EMBL" id="KAL3120952.1"/>
    </source>
</evidence>
<evidence type="ECO:0000313" key="2">
    <source>
        <dbReference type="Proteomes" id="UP001620626"/>
    </source>
</evidence>
<gene>
    <name evidence="1" type="ORF">niasHT_005028</name>
</gene>
<proteinExistence type="predicted"/>
<organism evidence="1 2">
    <name type="scientific">Heterodera trifolii</name>
    <dbReference type="NCBI Taxonomy" id="157864"/>
    <lineage>
        <taxon>Eukaryota</taxon>
        <taxon>Metazoa</taxon>
        <taxon>Ecdysozoa</taxon>
        <taxon>Nematoda</taxon>
        <taxon>Chromadorea</taxon>
        <taxon>Rhabditida</taxon>
        <taxon>Tylenchina</taxon>
        <taxon>Tylenchomorpha</taxon>
        <taxon>Tylenchoidea</taxon>
        <taxon>Heteroderidae</taxon>
        <taxon>Heteroderinae</taxon>
        <taxon>Heterodera</taxon>
    </lineage>
</organism>
<dbReference type="InterPro" id="IPR036397">
    <property type="entry name" value="RNaseH_sf"/>
</dbReference>
<dbReference type="AlphaFoldDB" id="A0ABD2M0D6"/>
<dbReference type="EMBL" id="JBICBT010000203">
    <property type="protein sequence ID" value="KAL3120952.1"/>
    <property type="molecule type" value="Genomic_DNA"/>
</dbReference>
<keyword evidence="2" id="KW-1185">Reference proteome</keyword>
<sequence>MKWKFHEFWGQDIWPSNLPNLNPLDISSWSFMDQSLYKRLASNNALKEAFQRTWDEIAEKRGADIWHMHRKTYCDICGPTFADRHLRTDFCGPTFADRHLRTTIPD</sequence>
<reference evidence="1 2" key="1">
    <citation type="submission" date="2024-10" db="EMBL/GenBank/DDBJ databases">
        <authorList>
            <person name="Kim D."/>
        </authorList>
    </citation>
    <scope>NUCLEOTIDE SEQUENCE [LARGE SCALE GENOMIC DNA]</scope>
    <source>
        <strain evidence="1">BH-2024</strain>
    </source>
</reference>